<dbReference type="InterPro" id="IPR019808">
    <property type="entry name" value="Histidine_triad_CS"/>
</dbReference>
<name>A0ABN0U4C0_9ACTN</name>
<dbReference type="Proteomes" id="UP001500967">
    <property type="component" value="Unassembled WGS sequence"/>
</dbReference>
<dbReference type="PROSITE" id="PS00892">
    <property type="entry name" value="HIT_1"/>
    <property type="match status" value="1"/>
</dbReference>
<feature type="short sequence motif" description="Histidine triad motif" evidence="1">
    <location>
        <begin position="99"/>
        <end position="103"/>
    </location>
</feature>
<dbReference type="SUPFAM" id="SSF54197">
    <property type="entry name" value="HIT-like"/>
    <property type="match status" value="1"/>
</dbReference>
<evidence type="ECO:0000313" key="4">
    <source>
        <dbReference type="Proteomes" id="UP001500967"/>
    </source>
</evidence>
<gene>
    <name evidence="3" type="ORF">GCM10009539_24580</name>
</gene>
<proteinExistence type="predicted"/>
<dbReference type="PANTHER" id="PTHR46648">
    <property type="entry name" value="HIT FAMILY PROTEIN 1"/>
    <property type="match status" value="1"/>
</dbReference>
<sequence>MADRCVFCEIVAGASPASVVHADEQVLAIMDIQPVNPGHLLVIPRRHVVGLADLPEDLGSAMWSTAHRLAGAVRRSGLRCEGINLFLADGEAAFQEVFHVHLHVVPRFRGDTFRLSADWRVRDRDLLDSDAAALREAFSG</sequence>
<evidence type="ECO:0000256" key="1">
    <source>
        <dbReference type="PROSITE-ProRule" id="PRU00464"/>
    </source>
</evidence>
<comment type="caution">
    <text evidence="3">The sequence shown here is derived from an EMBL/GenBank/DDBJ whole genome shotgun (WGS) entry which is preliminary data.</text>
</comment>
<protein>
    <submittedName>
        <fullName evidence="3">HIT family protein</fullName>
    </submittedName>
</protein>
<dbReference type="InterPro" id="IPR011146">
    <property type="entry name" value="HIT-like"/>
</dbReference>
<dbReference type="InterPro" id="IPR036265">
    <property type="entry name" value="HIT-like_sf"/>
</dbReference>
<feature type="domain" description="HIT" evidence="2">
    <location>
        <begin position="6"/>
        <end position="114"/>
    </location>
</feature>
<dbReference type="Gene3D" id="3.30.428.10">
    <property type="entry name" value="HIT-like"/>
    <property type="match status" value="1"/>
</dbReference>
<organism evidence="3 4">
    <name type="scientific">Cryptosporangium japonicum</name>
    <dbReference type="NCBI Taxonomy" id="80872"/>
    <lineage>
        <taxon>Bacteria</taxon>
        <taxon>Bacillati</taxon>
        <taxon>Actinomycetota</taxon>
        <taxon>Actinomycetes</taxon>
        <taxon>Cryptosporangiales</taxon>
        <taxon>Cryptosporangiaceae</taxon>
        <taxon>Cryptosporangium</taxon>
    </lineage>
</organism>
<dbReference type="PROSITE" id="PS51084">
    <property type="entry name" value="HIT_2"/>
    <property type="match status" value="1"/>
</dbReference>
<dbReference type="PRINTS" id="PR00332">
    <property type="entry name" value="HISTRIAD"/>
</dbReference>
<evidence type="ECO:0000313" key="3">
    <source>
        <dbReference type="EMBL" id="GAA0238368.1"/>
    </source>
</evidence>
<evidence type="ECO:0000259" key="2">
    <source>
        <dbReference type="PROSITE" id="PS51084"/>
    </source>
</evidence>
<dbReference type="PANTHER" id="PTHR46648:SF1">
    <property type="entry name" value="ADENOSINE 5'-MONOPHOSPHORAMIDASE HNT1"/>
    <property type="match status" value="1"/>
</dbReference>
<keyword evidence="4" id="KW-1185">Reference proteome</keyword>
<dbReference type="Pfam" id="PF01230">
    <property type="entry name" value="HIT"/>
    <property type="match status" value="1"/>
</dbReference>
<reference evidence="3 4" key="1">
    <citation type="journal article" date="2019" name="Int. J. Syst. Evol. Microbiol.">
        <title>The Global Catalogue of Microorganisms (GCM) 10K type strain sequencing project: providing services to taxonomists for standard genome sequencing and annotation.</title>
        <authorList>
            <consortium name="The Broad Institute Genomics Platform"/>
            <consortium name="The Broad Institute Genome Sequencing Center for Infectious Disease"/>
            <person name="Wu L."/>
            <person name="Ma J."/>
        </authorList>
    </citation>
    <scope>NUCLEOTIDE SEQUENCE [LARGE SCALE GENOMIC DNA]</scope>
    <source>
        <strain evidence="3 4">JCM 10425</strain>
    </source>
</reference>
<dbReference type="InterPro" id="IPR001310">
    <property type="entry name" value="Histidine_triad_HIT"/>
</dbReference>
<accession>A0ABN0U4C0</accession>
<dbReference type="EMBL" id="BAAAGX010000009">
    <property type="protein sequence ID" value="GAA0238368.1"/>
    <property type="molecule type" value="Genomic_DNA"/>
</dbReference>